<keyword evidence="5" id="KW-0449">Lipoprotein</keyword>
<keyword evidence="4" id="KW-0472">Membrane</keyword>
<gene>
    <name evidence="7" type="ORF">KP78_20210</name>
</gene>
<comment type="caution">
    <text evidence="7">The sequence shown here is derived from an EMBL/GenBank/DDBJ whole genome shotgun (WGS) entry which is preliminary data.</text>
</comment>
<reference evidence="7 8" key="1">
    <citation type="submission" date="2015-01" db="EMBL/GenBank/DDBJ databases">
        <title>Genome sequencing of Jeotgalibacillus soli.</title>
        <authorList>
            <person name="Goh K.M."/>
            <person name="Chan K.-G."/>
            <person name="Yaakop A.S."/>
            <person name="Ee R."/>
            <person name="Gan H.M."/>
            <person name="Chan C.S."/>
        </authorList>
    </citation>
    <scope>NUCLEOTIDE SEQUENCE [LARGE SCALE GENOMIC DNA]</scope>
    <source>
        <strain evidence="7 8">P9</strain>
    </source>
</reference>
<keyword evidence="2" id="KW-1003">Cell membrane</keyword>
<name>A0A0C2V9N7_9BACL</name>
<keyword evidence="8" id="KW-1185">Reference proteome</keyword>
<evidence type="ECO:0000256" key="1">
    <source>
        <dbReference type="ARBA" id="ARBA00004236"/>
    </source>
</evidence>
<evidence type="ECO:0000313" key="7">
    <source>
        <dbReference type="EMBL" id="KIL45672.1"/>
    </source>
</evidence>
<dbReference type="InterPro" id="IPR003760">
    <property type="entry name" value="PnrA-like"/>
</dbReference>
<dbReference type="PANTHER" id="PTHR34296">
    <property type="entry name" value="TRANSCRIPTIONAL ACTIVATOR PROTEIN MED"/>
    <property type="match status" value="1"/>
</dbReference>
<proteinExistence type="predicted"/>
<comment type="subcellular location">
    <subcellularLocation>
        <location evidence="1">Cell membrane</location>
    </subcellularLocation>
</comment>
<dbReference type="PANTHER" id="PTHR34296:SF2">
    <property type="entry name" value="ABC TRANSPORTER GUANOSINE-BINDING PROTEIN NUPN"/>
    <property type="match status" value="1"/>
</dbReference>
<dbReference type="Proteomes" id="UP000031938">
    <property type="component" value="Unassembled WGS sequence"/>
</dbReference>
<evidence type="ECO:0000313" key="8">
    <source>
        <dbReference type="Proteomes" id="UP000031938"/>
    </source>
</evidence>
<evidence type="ECO:0000256" key="5">
    <source>
        <dbReference type="ARBA" id="ARBA00023288"/>
    </source>
</evidence>
<evidence type="ECO:0000256" key="2">
    <source>
        <dbReference type="ARBA" id="ARBA00022475"/>
    </source>
</evidence>
<evidence type="ECO:0000259" key="6">
    <source>
        <dbReference type="Pfam" id="PF02608"/>
    </source>
</evidence>
<dbReference type="RefSeq" id="WP_268747519.1">
    <property type="nucleotide sequence ID" value="NZ_JXRP01000017.1"/>
</dbReference>
<dbReference type="Pfam" id="PF02608">
    <property type="entry name" value="Bmp"/>
    <property type="match status" value="1"/>
</dbReference>
<protein>
    <submittedName>
        <fullName evidence="7">Transcriptional regulator</fullName>
    </submittedName>
</protein>
<dbReference type="STRING" id="889306.KP78_20210"/>
<dbReference type="PATRIC" id="fig|889306.3.peg.2038"/>
<accession>A0A0C2V9N7</accession>
<evidence type="ECO:0000256" key="3">
    <source>
        <dbReference type="ARBA" id="ARBA00022729"/>
    </source>
</evidence>
<feature type="domain" description="ABC transporter substrate-binding protein PnrA-like" evidence="6">
    <location>
        <begin position="12"/>
        <end position="91"/>
    </location>
</feature>
<dbReference type="Gene3D" id="3.40.50.2300">
    <property type="match status" value="1"/>
</dbReference>
<sequence>MTSEEGVRHIVEEYSKMGVSIIFGHGEEYVSPFNKIAVDYPDIHFVSFNGEATEENTTTLNFEGYARGFFAGMVAAHQSNSKQIGVIAAKEWQPEVKAIWMEHKSNILP</sequence>
<organism evidence="7 8">
    <name type="scientific">Jeotgalibacillus soli</name>
    <dbReference type="NCBI Taxonomy" id="889306"/>
    <lineage>
        <taxon>Bacteria</taxon>
        <taxon>Bacillati</taxon>
        <taxon>Bacillota</taxon>
        <taxon>Bacilli</taxon>
        <taxon>Bacillales</taxon>
        <taxon>Caryophanaceae</taxon>
        <taxon>Jeotgalibacillus</taxon>
    </lineage>
</organism>
<evidence type="ECO:0000256" key="4">
    <source>
        <dbReference type="ARBA" id="ARBA00023136"/>
    </source>
</evidence>
<dbReference type="GO" id="GO:0005886">
    <property type="term" value="C:plasma membrane"/>
    <property type="evidence" value="ECO:0007669"/>
    <property type="project" value="UniProtKB-SubCell"/>
</dbReference>
<dbReference type="EMBL" id="JXRP01000017">
    <property type="protein sequence ID" value="KIL45672.1"/>
    <property type="molecule type" value="Genomic_DNA"/>
</dbReference>
<dbReference type="AlphaFoldDB" id="A0A0C2V9N7"/>
<keyword evidence="3" id="KW-0732">Signal</keyword>
<dbReference type="InterPro" id="IPR050957">
    <property type="entry name" value="BMP_lipoprotein"/>
</dbReference>